<dbReference type="EMBL" id="PSZC01000014">
    <property type="protein sequence ID" value="PPJ36476.1"/>
    <property type="molecule type" value="Genomic_DNA"/>
</dbReference>
<dbReference type="Pfam" id="PF02481">
    <property type="entry name" value="DNA_processg_A"/>
    <property type="match status" value="1"/>
</dbReference>
<reference evidence="4 5" key="1">
    <citation type="submission" date="2018-02" db="EMBL/GenBank/DDBJ databases">
        <title>8 Nocardia nova and 1 Nocardia cyriacigeorgica strain used for evolution to TMP-SMX.</title>
        <authorList>
            <person name="Mehta H."/>
            <person name="Weng J."/>
            <person name="Shamoo Y."/>
        </authorList>
    </citation>
    <scope>NUCLEOTIDE SEQUENCE [LARGE SCALE GENOMIC DNA]</scope>
    <source>
        <strain evidence="4 5">MDA3139</strain>
    </source>
</reference>
<dbReference type="AlphaFoldDB" id="A0A2S6AMQ0"/>
<dbReference type="GO" id="GO:0009294">
    <property type="term" value="P:DNA-mediated transformation"/>
    <property type="evidence" value="ECO:0007669"/>
    <property type="project" value="InterPro"/>
</dbReference>
<dbReference type="Gene3D" id="3.40.50.450">
    <property type="match status" value="1"/>
</dbReference>
<evidence type="ECO:0000313" key="4">
    <source>
        <dbReference type="EMBL" id="PPJ36476.1"/>
    </source>
</evidence>
<dbReference type="SUPFAM" id="SSF102405">
    <property type="entry name" value="MCP/YpsA-like"/>
    <property type="match status" value="1"/>
</dbReference>
<proteinExistence type="inferred from homology"/>
<evidence type="ECO:0000259" key="3">
    <source>
        <dbReference type="Pfam" id="PF02481"/>
    </source>
</evidence>
<evidence type="ECO:0000313" key="5">
    <source>
        <dbReference type="Proteomes" id="UP000239874"/>
    </source>
</evidence>
<dbReference type="Proteomes" id="UP000239874">
    <property type="component" value="Unassembled WGS sequence"/>
</dbReference>
<dbReference type="InterPro" id="IPR003488">
    <property type="entry name" value="DprA"/>
</dbReference>
<comment type="similarity">
    <text evidence="1">Belongs to the DprA/Smf family.</text>
</comment>
<dbReference type="InterPro" id="IPR057666">
    <property type="entry name" value="DrpA_SLOG"/>
</dbReference>
<feature type="region of interest" description="Disordered" evidence="2">
    <location>
        <begin position="1"/>
        <end position="71"/>
    </location>
</feature>
<sequence length="369" mass="39725">MHSSRLRRDHRERKFAGPFRTPPSRHRPRVFLFGHRPRRRVRKPNPSPIDSPPDSPRRIAMSRTDHAPDERFAPLSPARRLAWAIAARAALIDSSAVSTLLAHTDVEEIAERLSTEHELFQIPPDVRNQAVADLDRASAVEAMLLTPDDPDWPIAAVADLERANIAAPVALWVRGPVSLTVSVDRTVGVTGSRAASDYGMHVAHDVATYFADRGWRVLSGAGYGIDTAAHRAALLLSAPTIAVVAAGIDRAYPAGNARLFDQLGERGLIVSEYPPGSVPTKPRFPERNRLVAALSAGLVICEAGARSGSLDTASWARRLRRRIAAVPGSIYSATSAGCHKLLREHTAHVATSGSEALDVVTDLGAGPAS</sequence>
<feature type="compositionally biased region" description="Pro residues" evidence="2">
    <location>
        <begin position="45"/>
        <end position="54"/>
    </location>
</feature>
<comment type="caution">
    <text evidence="4">The sequence shown here is derived from an EMBL/GenBank/DDBJ whole genome shotgun (WGS) entry which is preliminary data.</text>
</comment>
<dbReference type="PANTHER" id="PTHR43022">
    <property type="entry name" value="PROTEIN SMF"/>
    <property type="match status" value="1"/>
</dbReference>
<name>A0A2S6AMQ0_9NOCA</name>
<feature type="domain" description="Smf/DprA SLOG" evidence="3">
    <location>
        <begin position="144"/>
        <end position="358"/>
    </location>
</feature>
<protein>
    <submittedName>
        <fullName evidence="4">DNA-protecting protein DprA</fullName>
    </submittedName>
</protein>
<dbReference type="NCBIfam" id="TIGR00732">
    <property type="entry name" value="dprA"/>
    <property type="match status" value="1"/>
</dbReference>
<dbReference type="PANTHER" id="PTHR43022:SF1">
    <property type="entry name" value="PROTEIN SMF"/>
    <property type="match status" value="1"/>
</dbReference>
<feature type="compositionally biased region" description="Basic residues" evidence="2">
    <location>
        <begin position="1"/>
        <end position="13"/>
    </location>
</feature>
<feature type="compositionally biased region" description="Basic residues" evidence="2">
    <location>
        <begin position="23"/>
        <end position="43"/>
    </location>
</feature>
<evidence type="ECO:0000256" key="2">
    <source>
        <dbReference type="SAM" id="MobiDB-lite"/>
    </source>
</evidence>
<evidence type="ECO:0000256" key="1">
    <source>
        <dbReference type="ARBA" id="ARBA00006525"/>
    </source>
</evidence>
<gene>
    <name evidence="4" type="primary">dprA</name>
    <name evidence="4" type="ORF">C5E45_20750</name>
</gene>
<accession>A0A2S6AMQ0</accession>
<organism evidence="4 5">
    <name type="scientific">Nocardia nova</name>
    <dbReference type="NCBI Taxonomy" id="37330"/>
    <lineage>
        <taxon>Bacteria</taxon>
        <taxon>Bacillati</taxon>
        <taxon>Actinomycetota</taxon>
        <taxon>Actinomycetes</taxon>
        <taxon>Mycobacteriales</taxon>
        <taxon>Nocardiaceae</taxon>
        <taxon>Nocardia</taxon>
    </lineage>
</organism>